<dbReference type="SUPFAM" id="SSF103642">
    <property type="entry name" value="Sec-C motif"/>
    <property type="match status" value="1"/>
</dbReference>
<protein>
    <submittedName>
        <fullName evidence="1">Uu.00g060840.m01.CDS01</fullName>
    </submittedName>
</protein>
<evidence type="ECO:0000313" key="1">
    <source>
        <dbReference type="EMBL" id="CAJ2510184.1"/>
    </source>
</evidence>
<accession>A0AAI8VT60</accession>
<dbReference type="InterPro" id="IPR004027">
    <property type="entry name" value="SEC_C_motif"/>
</dbReference>
<organism evidence="1 2">
    <name type="scientific">Anthostomella pinea</name>
    <dbReference type="NCBI Taxonomy" id="933095"/>
    <lineage>
        <taxon>Eukaryota</taxon>
        <taxon>Fungi</taxon>
        <taxon>Dikarya</taxon>
        <taxon>Ascomycota</taxon>
        <taxon>Pezizomycotina</taxon>
        <taxon>Sordariomycetes</taxon>
        <taxon>Xylariomycetidae</taxon>
        <taxon>Xylariales</taxon>
        <taxon>Xylariaceae</taxon>
        <taxon>Anthostomella</taxon>
    </lineage>
</organism>
<dbReference type="AlphaFoldDB" id="A0AAI8VT60"/>
<reference evidence="1" key="1">
    <citation type="submission" date="2023-10" db="EMBL/GenBank/DDBJ databases">
        <authorList>
            <person name="Hackl T."/>
        </authorList>
    </citation>
    <scope>NUCLEOTIDE SEQUENCE</scope>
</reference>
<gene>
    <name evidence="1" type="ORF">KHLLAP_LOCUS10652</name>
</gene>
<evidence type="ECO:0000313" key="2">
    <source>
        <dbReference type="Proteomes" id="UP001295740"/>
    </source>
</evidence>
<sequence length="133" mass="14203">MATRKVRFEFHRKAVCIAASQRLCVACETAPTKQVLMSPMSYLHREQDPLVNVMVTPICERAECNARGKQQVNALISEVTGMAEGEVRDTSAPAGGSDGQNTRASARILRNAQCPCGSGLKYKKCCGAAAGGD</sequence>
<name>A0AAI8VT60_9PEZI</name>
<keyword evidence="2" id="KW-1185">Reference proteome</keyword>
<dbReference type="Proteomes" id="UP001295740">
    <property type="component" value="Unassembled WGS sequence"/>
</dbReference>
<dbReference type="Gene3D" id="3.10.450.50">
    <property type="match status" value="1"/>
</dbReference>
<dbReference type="Pfam" id="PF02810">
    <property type="entry name" value="SEC-C"/>
    <property type="match status" value="1"/>
</dbReference>
<proteinExistence type="predicted"/>
<comment type="caution">
    <text evidence="1">The sequence shown here is derived from an EMBL/GenBank/DDBJ whole genome shotgun (WGS) entry which is preliminary data.</text>
</comment>
<dbReference type="EMBL" id="CAUWAG010000013">
    <property type="protein sequence ID" value="CAJ2510184.1"/>
    <property type="molecule type" value="Genomic_DNA"/>
</dbReference>